<keyword evidence="5 9" id="KW-0812">Transmembrane</keyword>
<organism evidence="11 12">
    <name type="scientific">Billgrantia endophytica</name>
    <dbReference type="NCBI Taxonomy" id="2033802"/>
    <lineage>
        <taxon>Bacteria</taxon>
        <taxon>Pseudomonadati</taxon>
        <taxon>Pseudomonadota</taxon>
        <taxon>Gammaproteobacteria</taxon>
        <taxon>Oceanospirillales</taxon>
        <taxon>Halomonadaceae</taxon>
        <taxon>Billgrantia</taxon>
    </lineage>
</organism>
<keyword evidence="12" id="KW-1185">Reference proteome</keyword>
<dbReference type="PANTHER" id="PTHR30614">
    <property type="entry name" value="MEMBRANE COMPONENT OF AMINO ACID ABC TRANSPORTER"/>
    <property type="match status" value="1"/>
</dbReference>
<keyword evidence="6" id="KW-0029">Amino-acid transport</keyword>
<dbReference type="Proteomes" id="UP000235803">
    <property type="component" value="Unassembled WGS sequence"/>
</dbReference>
<dbReference type="RefSeq" id="WP_102653030.1">
    <property type="nucleotide sequence ID" value="NZ_PNRF01000017.1"/>
</dbReference>
<evidence type="ECO:0000313" key="12">
    <source>
        <dbReference type="Proteomes" id="UP000235803"/>
    </source>
</evidence>
<feature type="transmembrane region" description="Helical" evidence="9">
    <location>
        <begin position="264"/>
        <end position="283"/>
    </location>
</feature>
<feature type="transmembrane region" description="Helical" evidence="9">
    <location>
        <begin position="365"/>
        <end position="387"/>
    </location>
</feature>
<dbReference type="EMBL" id="PNRF01000017">
    <property type="protein sequence ID" value="PMR75721.1"/>
    <property type="molecule type" value="Genomic_DNA"/>
</dbReference>
<feature type="transmembrane region" description="Helical" evidence="9">
    <location>
        <begin position="55"/>
        <end position="75"/>
    </location>
</feature>
<dbReference type="NCBIfam" id="TIGR01726">
    <property type="entry name" value="HEQRo_perm_3TM"/>
    <property type="match status" value="1"/>
</dbReference>
<dbReference type="InterPro" id="IPR035906">
    <property type="entry name" value="MetI-like_sf"/>
</dbReference>
<evidence type="ECO:0000313" key="11">
    <source>
        <dbReference type="EMBL" id="PMR75721.1"/>
    </source>
</evidence>
<dbReference type="InterPro" id="IPR010065">
    <property type="entry name" value="AA_ABC_transptr_permease_3TM"/>
</dbReference>
<evidence type="ECO:0000256" key="9">
    <source>
        <dbReference type="RuleBase" id="RU363032"/>
    </source>
</evidence>
<dbReference type="Pfam" id="PF00528">
    <property type="entry name" value="BPD_transp_1"/>
    <property type="match status" value="1"/>
</dbReference>
<dbReference type="GO" id="GO:0022857">
    <property type="term" value="F:transmembrane transporter activity"/>
    <property type="evidence" value="ECO:0007669"/>
    <property type="project" value="InterPro"/>
</dbReference>
<sequence>MSVRPQARPVGQKPPFWRDRAKRALMFQIMLIAAVAAFLLYIVGNTQANLAARGITTGFGFLSNTAGFGIVQSLIDYSSQSTYGRTFVVGLLNTLLVSALGVLAATIIGFTVGIARLSPNWLIARLANGYIEIFRNIPLLLQIFFWYYAVLRAMPSARDSLSLGEVVFLNVRGLYLPEPLFESGFGLIPLAFGVAVMASIALVVWNKRRHEVTGKRLPAGWISLGLILGLPLLVLVATGVPVTWDVPELRGFNFRGGITVIPEFLALWLALSIYTASFIAEIVRSGIQAISHGQTEAAQALSLPRNLVLRLVVVPQAMRVIIPPLTSQYLNLIKNSSLATAIGYPDLVSVFAGTTLNQTGQAIEVIAMTMAVYLTISLLVSMFMNWFNARVALVER</sequence>
<gene>
    <name evidence="11" type="ORF">C1H69_08780</name>
</gene>
<evidence type="ECO:0000256" key="8">
    <source>
        <dbReference type="ARBA" id="ARBA00023136"/>
    </source>
</evidence>
<keyword evidence="3 9" id="KW-0813">Transport</keyword>
<evidence type="ECO:0000256" key="6">
    <source>
        <dbReference type="ARBA" id="ARBA00022970"/>
    </source>
</evidence>
<evidence type="ECO:0000256" key="3">
    <source>
        <dbReference type="ARBA" id="ARBA00022448"/>
    </source>
</evidence>
<dbReference type="GO" id="GO:0006865">
    <property type="term" value="P:amino acid transport"/>
    <property type="evidence" value="ECO:0007669"/>
    <property type="project" value="UniProtKB-KW"/>
</dbReference>
<accession>A0A2N7U5L4</accession>
<evidence type="ECO:0000256" key="1">
    <source>
        <dbReference type="ARBA" id="ARBA00004429"/>
    </source>
</evidence>
<feature type="transmembrane region" description="Helical" evidence="9">
    <location>
        <begin position="217"/>
        <end position="244"/>
    </location>
</feature>
<dbReference type="CDD" id="cd06261">
    <property type="entry name" value="TM_PBP2"/>
    <property type="match status" value="2"/>
</dbReference>
<evidence type="ECO:0000256" key="5">
    <source>
        <dbReference type="ARBA" id="ARBA00022692"/>
    </source>
</evidence>
<keyword evidence="4" id="KW-1003">Cell membrane</keyword>
<dbReference type="OrthoDB" id="9808531at2"/>
<dbReference type="SUPFAM" id="SSF161098">
    <property type="entry name" value="MetI-like"/>
    <property type="match status" value="2"/>
</dbReference>
<dbReference type="GO" id="GO:0043190">
    <property type="term" value="C:ATP-binding cassette (ABC) transporter complex"/>
    <property type="evidence" value="ECO:0007669"/>
    <property type="project" value="InterPro"/>
</dbReference>
<feature type="transmembrane region" description="Helical" evidence="9">
    <location>
        <begin position="87"/>
        <end position="112"/>
    </location>
</feature>
<protein>
    <submittedName>
        <fullName evidence="11">Amino acid ABC transporter permease</fullName>
    </submittedName>
</protein>
<dbReference type="Gene3D" id="1.10.3720.10">
    <property type="entry name" value="MetI-like"/>
    <property type="match status" value="2"/>
</dbReference>
<feature type="transmembrane region" description="Helical" evidence="9">
    <location>
        <begin position="133"/>
        <end position="151"/>
    </location>
</feature>
<evidence type="ECO:0000256" key="2">
    <source>
        <dbReference type="ARBA" id="ARBA00010072"/>
    </source>
</evidence>
<dbReference type="InterPro" id="IPR043429">
    <property type="entry name" value="ArtM/GltK/GlnP/TcyL/YhdX-like"/>
</dbReference>
<dbReference type="InterPro" id="IPR000515">
    <property type="entry name" value="MetI-like"/>
</dbReference>
<dbReference type="AlphaFoldDB" id="A0A2N7U5L4"/>
<dbReference type="PANTHER" id="PTHR30614:SF37">
    <property type="entry name" value="AMINO-ACID ABC TRANSPORTER PERMEASE PROTEIN YHDX-RELATED"/>
    <property type="match status" value="1"/>
</dbReference>
<feature type="transmembrane region" description="Helical" evidence="9">
    <location>
        <begin position="184"/>
        <end position="205"/>
    </location>
</feature>
<comment type="caution">
    <text evidence="11">The sequence shown here is derived from an EMBL/GenBank/DDBJ whole genome shotgun (WGS) entry which is preliminary data.</text>
</comment>
<evidence type="ECO:0000259" key="10">
    <source>
        <dbReference type="PROSITE" id="PS50928"/>
    </source>
</evidence>
<feature type="domain" description="ABC transmembrane type-1" evidence="10">
    <location>
        <begin position="91"/>
        <end position="384"/>
    </location>
</feature>
<comment type="similarity">
    <text evidence="2">Belongs to the binding-protein-dependent transport system permease family. HisMQ subfamily.</text>
</comment>
<reference evidence="11 12" key="1">
    <citation type="submission" date="2018-01" db="EMBL/GenBank/DDBJ databases">
        <title>Halomonas endophytica sp. nov., isolated from storage liquid in the stems of Populus euphratica.</title>
        <authorList>
            <person name="Chen C."/>
        </authorList>
    </citation>
    <scope>NUCLEOTIDE SEQUENCE [LARGE SCALE GENOMIC DNA]</scope>
    <source>
        <strain evidence="11 12">MC28</strain>
    </source>
</reference>
<comment type="subcellular location">
    <subcellularLocation>
        <location evidence="1">Cell inner membrane</location>
        <topology evidence="1">Multi-pass membrane protein</topology>
    </subcellularLocation>
    <subcellularLocation>
        <location evidence="9">Cell membrane</location>
        <topology evidence="9">Multi-pass membrane protein</topology>
    </subcellularLocation>
</comment>
<dbReference type="PROSITE" id="PS50928">
    <property type="entry name" value="ABC_TM1"/>
    <property type="match status" value="1"/>
</dbReference>
<keyword evidence="8 9" id="KW-0472">Membrane</keyword>
<evidence type="ECO:0000256" key="4">
    <source>
        <dbReference type="ARBA" id="ARBA00022475"/>
    </source>
</evidence>
<feature type="transmembrane region" description="Helical" evidence="9">
    <location>
        <begin position="24"/>
        <end position="43"/>
    </location>
</feature>
<evidence type="ECO:0000256" key="7">
    <source>
        <dbReference type="ARBA" id="ARBA00022989"/>
    </source>
</evidence>
<name>A0A2N7U5L4_9GAMM</name>
<proteinExistence type="inferred from homology"/>
<keyword evidence="7 9" id="KW-1133">Transmembrane helix</keyword>